<dbReference type="InterPro" id="IPR029056">
    <property type="entry name" value="Ribokinase-like"/>
</dbReference>
<comment type="catalytic activity">
    <reaction evidence="6">
        <text>pyridoxal + ATP = pyridoxal 5'-phosphate + ADP + H(+)</text>
        <dbReference type="Rhea" id="RHEA:10224"/>
        <dbReference type="ChEBI" id="CHEBI:15378"/>
        <dbReference type="ChEBI" id="CHEBI:17310"/>
        <dbReference type="ChEBI" id="CHEBI:30616"/>
        <dbReference type="ChEBI" id="CHEBI:456216"/>
        <dbReference type="ChEBI" id="CHEBI:597326"/>
        <dbReference type="EC" id="2.7.1.35"/>
    </reaction>
</comment>
<evidence type="ECO:0000313" key="8">
    <source>
        <dbReference type="EMBL" id="BBL81118.1"/>
    </source>
</evidence>
<organism evidence="8 9">
    <name type="scientific">Rubrobacter xylanophilus</name>
    <dbReference type="NCBI Taxonomy" id="49319"/>
    <lineage>
        <taxon>Bacteria</taxon>
        <taxon>Bacillati</taxon>
        <taxon>Actinomycetota</taxon>
        <taxon>Rubrobacteria</taxon>
        <taxon>Rubrobacterales</taxon>
        <taxon>Rubrobacteraceae</taxon>
        <taxon>Rubrobacter</taxon>
    </lineage>
</organism>
<dbReference type="AlphaFoldDB" id="A0A510HMP4"/>
<comment type="caution">
    <text evidence="6">Lacks conserved residue(s) required for the propagation of feature annotation.</text>
</comment>
<feature type="binding site" evidence="6">
    <location>
        <position position="157"/>
    </location>
    <ligand>
        <name>ATP</name>
        <dbReference type="ChEBI" id="CHEBI:30616"/>
    </ligand>
</feature>
<dbReference type="EC" id="2.7.1.35" evidence="6"/>
<feature type="binding site" evidence="6">
    <location>
        <position position="229"/>
    </location>
    <ligand>
        <name>substrate</name>
    </ligand>
</feature>
<dbReference type="UniPathway" id="UPA01068">
    <property type="reaction ID" value="UER00298"/>
</dbReference>
<dbReference type="InterPro" id="IPR023685">
    <property type="entry name" value="Pyridoxal_kinase_PdxY"/>
</dbReference>
<keyword evidence="5 6" id="KW-0460">Magnesium</keyword>
<dbReference type="GO" id="GO:0008478">
    <property type="term" value="F:pyridoxal kinase activity"/>
    <property type="evidence" value="ECO:0007669"/>
    <property type="project" value="UniProtKB-UniRule"/>
</dbReference>
<dbReference type="Proteomes" id="UP000318065">
    <property type="component" value="Chromosome"/>
</dbReference>
<protein>
    <recommendedName>
        <fullName evidence="6">Pyridoxal kinase PdxY</fullName>
        <shortName evidence="6">PL kinase</shortName>
        <ecNumber evidence="6">2.7.1.35</ecNumber>
    </recommendedName>
</protein>
<evidence type="ECO:0000313" key="9">
    <source>
        <dbReference type="Proteomes" id="UP000318065"/>
    </source>
</evidence>
<reference evidence="8" key="1">
    <citation type="journal article" date="2019" name="Microbiol. Resour. Announc.">
        <title>Complete Genome Sequence of Rubrobacter xylanophilus Strain AA3-22, Isolated from Arima Onsen in Japan.</title>
        <authorList>
            <person name="Tomariguchi N."/>
            <person name="Miyazaki K."/>
        </authorList>
    </citation>
    <scope>NUCLEOTIDE SEQUENCE [LARGE SCALE GENOMIC DNA]</scope>
    <source>
        <strain evidence="8">AA3-22</strain>
    </source>
</reference>
<feature type="binding site" evidence="6">
    <location>
        <position position="18"/>
    </location>
    <ligand>
        <name>substrate</name>
    </ligand>
</feature>
<dbReference type="PANTHER" id="PTHR10534">
    <property type="entry name" value="PYRIDOXAL KINASE"/>
    <property type="match status" value="1"/>
</dbReference>
<name>A0A510HMP4_9ACTN</name>
<evidence type="ECO:0000256" key="3">
    <source>
        <dbReference type="ARBA" id="ARBA00022777"/>
    </source>
</evidence>
<gene>
    <name evidence="6 8" type="primary">pdxY</name>
    <name evidence="8" type="ORF">RxyAA322_29720</name>
</gene>
<dbReference type="SUPFAM" id="SSF53613">
    <property type="entry name" value="Ribokinase-like"/>
    <property type="match status" value="1"/>
</dbReference>
<evidence type="ECO:0000259" key="7">
    <source>
        <dbReference type="Pfam" id="PF08543"/>
    </source>
</evidence>
<dbReference type="PANTHER" id="PTHR10534:SF2">
    <property type="entry name" value="PYRIDOXAL KINASE"/>
    <property type="match status" value="1"/>
</dbReference>
<feature type="domain" description="Pyridoxamine kinase/Phosphomethylpyrimidine kinase" evidence="7">
    <location>
        <begin position="115"/>
        <end position="268"/>
    </location>
</feature>
<accession>A0A510HMP4</accession>
<comment type="subunit">
    <text evidence="6">Homodimer.</text>
</comment>
<dbReference type="CDD" id="cd01173">
    <property type="entry name" value="pyridoxal_pyridoxamine_kinase"/>
    <property type="match status" value="1"/>
</dbReference>
<dbReference type="InterPro" id="IPR004625">
    <property type="entry name" value="PyrdxlKinase"/>
</dbReference>
<keyword evidence="3 6" id="KW-0418">Kinase</keyword>
<dbReference type="GO" id="GO:0005829">
    <property type="term" value="C:cytosol"/>
    <property type="evidence" value="ECO:0007669"/>
    <property type="project" value="TreeGrafter"/>
</dbReference>
<keyword evidence="2 6" id="KW-0547">Nucleotide-binding</keyword>
<dbReference type="InterPro" id="IPR013749">
    <property type="entry name" value="PM/HMP-P_kinase-1"/>
</dbReference>
<keyword evidence="9" id="KW-1185">Reference proteome</keyword>
<dbReference type="NCBIfam" id="NF004398">
    <property type="entry name" value="PRK05756.1"/>
    <property type="match status" value="1"/>
</dbReference>
<evidence type="ECO:0000256" key="1">
    <source>
        <dbReference type="ARBA" id="ARBA00022679"/>
    </source>
</evidence>
<dbReference type="GO" id="GO:0009443">
    <property type="term" value="P:pyridoxal 5'-phosphate salvage"/>
    <property type="evidence" value="ECO:0007669"/>
    <property type="project" value="UniProtKB-UniRule"/>
</dbReference>
<dbReference type="GO" id="GO:0000287">
    <property type="term" value="F:magnesium ion binding"/>
    <property type="evidence" value="ECO:0007669"/>
    <property type="project" value="UniProtKB-UniRule"/>
</dbReference>
<evidence type="ECO:0000256" key="2">
    <source>
        <dbReference type="ARBA" id="ARBA00022741"/>
    </source>
</evidence>
<dbReference type="Pfam" id="PF08543">
    <property type="entry name" value="Phos_pyr_kin"/>
    <property type="match status" value="1"/>
</dbReference>
<proteinExistence type="inferred from homology"/>
<comment type="cofactor">
    <cofactor evidence="6">
        <name>Mg(2+)</name>
        <dbReference type="ChEBI" id="CHEBI:18420"/>
    </cofactor>
</comment>
<feature type="binding site" evidence="6">
    <location>
        <position position="120"/>
    </location>
    <ligand>
        <name>ATP</name>
        <dbReference type="ChEBI" id="CHEBI:30616"/>
    </ligand>
</feature>
<keyword evidence="1 6" id="KW-0808">Transferase</keyword>
<evidence type="ECO:0000256" key="5">
    <source>
        <dbReference type="ARBA" id="ARBA00022842"/>
    </source>
</evidence>
<dbReference type="EMBL" id="AP019791">
    <property type="protein sequence ID" value="BBL81118.1"/>
    <property type="molecule type" value="Genomic_DNA"/>
</dbReference>
<sequence length="293" mass="30745">MIDGVSRAGGLNILSIQSSVAYGHVGNSAAVFPLQRLGIEVWPVNTVHFSNHTGYGEWRGPVLAAGDVEEVLRGIGERGVLGACDAVLSGYMGDVSLGEVILGAVGRVREANPRALFCCDPVMGDEGRGFFVRPGIPEFMRERAVPAADVVTPNQFELEYLAGAAARTLGDALAAAEAVMGLGPGTVLVTSLRRRDAGEGRIEMLAATREGAWLVGTPLLPLEVNGAGDATAALFLGHLLLGRGVEEALSLTASSVHAVLEKTFRRGTREIQLVAAQESLVSPPVRFPARRVS</sequence>
<evidence type="ECO:0000256" key="4">
    <source>
        <dbReference type="ARBA" id="ARBA00022840"/>
    </source>
</evidence>
<comment type="pathway">
    <text evidence="6">Cofactor metabolism; pyridoxal 5'-phosphate salvage; pyridoxal 5'-phosphate from pyridoxal: step 1/1.</text>
</comment>
<dbReference type="HAMAP" id="MF_01639">
    <property type="entry name" value="PdxY"/>
    <property type="match status" value="1"/>
</dbReference>
<comment type="similarity">
    <text evidence="6">Belongs to the pyridoxine kinase family. PdxY subfamily.</text>
</comment>
<comment type="function">
    <text evidence="6">Pyridoxal kinase involved in the salvage pathway of pyridoxal 5'-phosphate (PLP). Catalyzes the phosphorylation of pyridoxal to PLP.</text>
</comment>
<dbReference type="NCBIfam" id="TIGR00687">
    <property type="entry name" value="pyridox_kin"/>
    <property type="match status" value="1"/>
</dbReference>
<dbReference type="Gene3D" id="3.40.1190.20">
    <property type="match status" value="1"/>
</dbReference>
<evidence type="ECO:0000256" key="6">
    <source>
        <dbReference type="HAMAP-Rule" id="MF_01639"/>
    </source>
</evidence>
<keyword evidence="4 6" id="KW-0067">ATP-binding</keyword>
<dbReference type="GO" id="GO:0005524">
    <property type="term" value="F:ATP binding"/>
    <property type="evidence" value="ECO:0007669"/>
    <property type="project" value="UniProtKB-UniRule"/>
</dbReference>